<dbReference type="AlphaFoldDB" id="A0A817XYS1"/>
<gene>
    <name evidence="13" type="ORF">FME351_LOCUS13582</name>
    <name evidence="15" type="ORF">HFQ381_LOCUS29235</name>
    <name evidence="12" type="ORF">KIK155_LOCUS5674</name>
    <name evidence="11" type="ORF">LUA448_LOCUS5708</name>
    <name evidence="16" type="ORF">TOA249_LOCUS16193</name>
    <name evidence="14" type="ORF">TSG867_LOCUS22113</name>
</gene>
<dbReference type="InterPro" id="IPR029019">
    <property type="entry name" value="HEX_eukaryotic_N"/>
</dbReference>
<dbReference type="PANTHER" id="PTHR22600:SF21">
    <property type="entry name" value="BETA-HEXOSAMINIDASE A"/>
    <property type="match status" value="1"/>
</dbReference>
<keyword evidence="5" id="KW-0325">Glycoprotein</keyword>
<dbReference type="Proteomes" id="UP000663833">
    <property type="component" value="Unassembled WGS sequence"/>
</dbReference>
<dbReference type="Gene3D" id="3.30.379.10">
    <property type="entry name" value="Chitobiase/beta-hexosaminidase domain 2-like"/>
    <property type="match status" value="1"/>
</dbReference>
<evidence type="ECO:0000256" key="7">
    <source>
        <dbReference type="PIRSR" id="PIRSR625705-1"/>
    </source>
</evidence>
<dbReference type="SUPFAM" id="SSF51445">
    <property type="entry name" value="(Trans)glycosidases"/>
    <property type="match status" value="1"/>
</dbReference>
<evidence type="ECO:0000313" key="16">
    <source>
        <dbReference type="EMBL" id="CAF4686669.1"/>
    </source>
</evidence>
<keyword evidence="4" id="KW-0378">Hydrolase</keyword>
<dbReference type="Proteomes" id="UP000663838">
    <property type="component" value="Unassembled WGS sequence"/>
</dbReference>
<evidence type="ECO:0000313" key="13">
    <source>
        <dbReference type="EMBL" id="CAF3453810.1"/>
    </source>
</evidence>
<feature type="transmembrane region" description="Helical" evidence="8">
    <location>
        <begin position="7"/>
        <end position="27"/>
    </location>
</feature>
<evidence type="ECO:0000313" key="14">
    <source>
        <dbReference type="EMBL" id="CAF4514567.1"/>
    </source>
</evidence>
<dbReference type="GO" id="GO:0006689">
    <property type="term" value="P:ganglioside catabolic process"/>
    <property type="evidence" value="ECO:0007669"/>
    <property type="project" value="TreeGrafter"/>
</dbReference>
<dbReference type="GO" id="GO:0016020">
    <property type="term" value="C:membrane"/>
    <property type="evidence" value="ECO:0007669"/>
    <property type="project" value="TreeGrafter"/>
</dbReference>
<feature type="domain" description="Beta-hexosaminidase eukaryotic type N-terminal" evidence="10">
    <location>
        <begin position="62"/>
        <end position="178"/>
    </location>
</feature>
<evidence type="ECO:0000256" key="4">
    <source>
        <dbReference type="ARBA" id="ARBA00022801"/>
    </source>
</evidence>
<dbReference type="PRINTS" id="PR00738">
    <property type="entry name" value="GLHYDRLASE20"/>
</dbReference>
<evidence type="ECO:0000256" key="6">
    <source>
        <dbReference type="ARBA" id="ARBA00023295"/>
    </source>
</evidence>
<protein>
    <recommendedName>
        <fullName evidence="3">beta-N-acetylhexosaminidase</fullName>
        <ecNumber evidence="3">3.2.1.52</ecNumber>
    </recommendedName>
</protein>
<comment type="caution">
    <text evidence="12">The sequence shown here is derived from an EMBL/GenBank/DDBJ whole genome shotgun (WGS) entry which is preliminary data.</text>
</comment>
<dbReference type="InterPro" id="IPR029018">
    <property type="entry name" value="Hex-like_dom2"/>
</dbReference>
<sequence>MFRPVFILKILIISLALNFTLLLYFLLRNSNNQAHTNRNNHYNEYNDYYSHELDILSTNIKIIPMPMFMTAEPSRILLSNDFSILSKEKPSKDLHSAIRRYSKYISSLTGKSIKSNQNIAPSEKKLIINCASMASENEKYPALAEDESYALNITNTGSYLYASTLTGVLRGLATFVQLIERSTSSSNCYIPVVHIIDRPRFTWRGLMLDVSRHWMPVSVIERTLNAMELSKLNVLHLHLSDDQGFRVESIQYKLLHDTKDFFTQKDIRYLVEYARQRRIRIVPEFDIPGHTTSWFVGYPELATEPGPYQVSTTWGVIKSTMDPTKETTYKFLDVFFEEMTKLFPDLYFHIGGDEVEGTHWAQSPTIQKFISDNNLINKNGLQAYFNKRVQAMLKKYGKIMIGWEEILDEMHENLTIDNDAIIQSWKSRKALVNSISKGYRSILSHGYYLDHLSLTSFHYKIDPIVNDELWLFNQDQLGRILGGEACMWTEFVAQNSVDSRIWPRVLAMAERFWSSSSITNQNFLYERLFHMNHLLDKMQTGLTHLSTYTTQLQNLILDSDKKTSLLHPFVILADACEPYGFDQRTQSGKYTSQVPLTTFTDILQCESELIWRLEKMPIDDKKFQDIFQIWSLNHVRLRSLFDTVEQSKQKQLWGQDIQRLSENLAEVGRIGLATLNYGIKGTFYSGENSTMNSMTLIQWAAQQNMLLTQLENQVFEVRLAAVRPVRRLLNSIQIFV</sequence>
<evidence type="ECO:0000256" key="1">
    <source>
        <dbReference type="ARBA" id="ARBA00001231"/>
    </source>
</evidence>
<dbReference type="EMBL" id="CAJOBO010004502">
    <property type="protein sequence ID" value="CAF4522826.1"/>
    <property type="molecule type" value="Genomic_DNA"/>
</dbReference>
<feature type="domain" description="Glycoside hydrolase family 20 catalytic" evidence="9">
    <location>
        <begin position="201"/>
        <end position="515"/>
    </location>
</feature>
<comment type="similarity">
    <text evidence="2">Belongs to the glycosyl hydrolase 20 family.</text>
</comment>
<dbReference type="InterPro" id="IPR017853">
    <property type="entry name" value="GH"/>
</dbReference>
<evidence type="ECO:0000313" key="11">
    <source>
        <dbReference type="EMBL" id="CAF3266488.1"/>
    </source>
</evidence>
<dbReference type="EMBL" id="CAJNYV010000652">
    <property type="protein sequence ID" value="CAF3374025.1"/>
    <property type="molecule type" value="Genomic_DNA"/>
</dbReference>
<dbReference type="Proteomes" id="UP000663851">
    <property type="component" value="Unassembled WGS sequence"/>
</dbReference>
<name>A0A817XYS1_9BILA</name>
<dbReference type="EMBL" id="CAJNYD010000498">
    <property type="protein sequence ID" value="CAF3266488.1"/>
    <property type="molecule type" value="Genomic_DNA"/>
</dbReference>
<dbReference type="SUPFAM" id="SSF55545">
    <property type="entry name" value="beta-N-acetylhexosaminidase-like domain"/>
    <property type="match status" value="1"/>
</dbReference>
<dbReference type="Proteomes" id="UP000663862">
    <property type="component" value="Unassembled WGS sequence"/>
</dbReference>
<keyword evidence="8" id="KW-0812">Transmembrane</keyword>
<comment type="catalytic activity">
    <reaction evidence="1">
        <text>Hydrolysis of terminal non-reducing N-acetyl-D-hexosamine residues in N-acetyl-beta-D-hexosaminides.</text>
        <dbReference type="EC" id="3.2.1.52"/>
    </reaction>
</comment>
<evidence type="ECO:0000313" key="17">
    <source>
        <dbReference type="Proteomes" id="UP000663865"/>
    </source>
</evidence>
<dbReference type="Pfam" id="PF00728">
    <property type="entry name" value="Glyco_hydro_20"/>
    <property type="match status" value="1"/>
</dbReference>
<accession>A0A817XYS1</accession>
<keyword evidence="8" id="KW-0472">Membrane</keyword>
<proteinExistence type="inferred from homology"/>
<evidence type="ECO:0000313" key="12">
    <source>
        <dbReference type="EMBL" id="CAF3374025.1"/>
    </source>
</evidence>
<evidence type="ECO:0000259" key="10">
    <source>
        <dbReference type="Pfam" id="PF14845"/>
    </source>
</evidence>
<keyword evidence="6" id="KW-0326">Glycosidase</keyword>
<organism evidence="12 17">
    <name type="scientific">Rotaria socialis</name>
    <dbReference type="NCBI Taxonomy" id="392032"/>
    <lineage>
        <taxon>Eukaryota</taxon>
        <taxon>Metazoa</taxon>
        <taxon>Spiralia</taxon>
        <taxon>Gnathifera</taxon>
        <taxon>Rotifera</taxon>
        <taxon>Eurotatoria</taxon>
        <taxon>Bdelloidea</taxon>
        <taxon>Philodinida</taxon>
        <taxon>Philodinidae</taxon>
        <taxon>Rotaria</taxon>
    </lineage>
</organism>
<dbReference type="EC" id="3.2.1.52" evidence="3"/>
<dbReference type="InterPro" id="IPR015883">
    <property type="entry name" value="Glyco_hydro_20_cat"/>
</dbReference>
<dbReference type="Gene3D" id="3.20.20.80">
    <property type="entry name" value="Glycosidases"/>
    <property type="match status" value="1"/>
</dbReference>
<dbReference type="GO" id="GO:0004563">
    <property type="term" value="F:beta-N-acetylhexosaminidase activity"/>
    <property type="evidence" value="ECO:0007669"/>
    <property type="project" value="UniProtKB-EC"/>
</dbReference>
<dbReference type="EMBL" id="CAJOBS010001091">
    <property type="protein sequence ID" value="CAF4686669.1"/>
    <property type="molecule type" value="Genomic_DNA"/>
</dbReference>
<dbReference type="Proteomes" id="UP000663865">
    <property type="component" value="Unassembled WGS sequence"/>
</dbReference>
<evidence type="ECO:0000313" key="15">
    <source>
        <dbReference type="EMBL" id="CAF4522826.1"/>
    </source>
</evidence>
<reference evidence="12" key="1">
    <citation type="submission" date="2021-02" db="EMBL/GenBank/DDBJ databases">
        <authorList>
            <person name="Nowell W R."/>
        </authorList>
    </citation>
    <scope>NUCLEOTIDE SEQUENCE</scope>
</reference>
<dbReference type="EMBL" id="CAJOBQ010001773">
    <property type="protein sequence ID" value="CAF4514567.1"/>
    <property type="molecule type" value="Genomic_DNA"/>
</dbReference>
<dbReference type="GO" id="GO:0030203">
    <property type="term" value="P:glycosaminoglycan metabolic process"/>
    <property type="evidence" value="ECO:0007669"/>
    <property type="project" value="TreeGrafter"/>
</dbReference>
<evidence type="ECO:0000259" key="9">
    <source>
        <dbReference type="Pfam" id="PF00728"/>
    </source>
</evidence>
<evidence type="ECO:0000256" key="8">
    <source>
        <dbReference type="SAM" id="Phobius"/>
    </source>
</evidence>
<dbReference type="EMBL" id="CAJNYU010001623">
    <property type="protein sequence ID" value="CAF3453810.1"/>
    <property type="molecule type" value="Genomic_DNA"/>
</dbReference>
<keyword evidence="8" id="KW-1133">Transmembrane helix</keyword>
<dbReference type="GO" id="GO:0005975">
    <property type="term" value="P:carbohydrate metabolic process"/>
    <property type="evidence" value="ECO:0007669"/>
    <property type="project" value="InterPro"/>
</dbReference>
<dbReference type="Pfam" id="PF14845">
    <property type="entry name" value="Glycohydro_20b2"/>
    <property type="match status" value="1"/>
</dbReference>
<dbReference type="Proteomes" id="UP000663869">
    <property type="component" value="Unassembled WGS sequence"/>
</dbReference>
<dbReference type="PANTHER" id="PTHR22600">
    <property type="entry name" value="BETA-HEXOSAMINIDASE"/>
    <property type="match status" value="1"/>
</dbReference>
<dbReference type="InterPro" id="IPR025705">
    <property type="entry name" value="Beta_hexosaminidase_sua/sub"/>
</dbReference>
<feature type="active site" description="Proton donor" evidence="7">
    <location>
        <position position="354"/>
    </location>
</feature>
<evidence type="ECO:0000256" key="3">
    <source>
        <dbReference type="ARBA" id="ARBA00012663"/>
    </source>
</evidence>
<evidence type="ECO:0000256" key="5">
    <source>
        <dbReference type="ARBA" id="ARBA00023180"/>
    </source>
</evidence>
<dbReference type="GO" id="GO:0005764">
    <property type="term" value="C:lysosome"/>
    <property type="evidence" value="ECO:0007669"/>
    <property type="project" value="TreeGrafter"/>
</dbReference>
<evidence type="ECO:0000256" key="2">
    <source>
        <dbReference type="ARBA" id="ARBA00006285"/>
    </source>
</evidence>